<comment type="caution">
    <text evidence="2">The sequence shown here is derived from an EMBL/GenBank/DDBJ whole genome shotgun (WGS) entry which is preliminary data.</text>
</comment>
<dbReference type="OrthoDB" id="690115at2759"/>
<evidence type="ECO:0000313" key="3">
    <source>
        <dbReference type="Proteomes" id="UP000324897"/>
    </source>
</evidence>
<protein>
    <recommendedName>
        <fullName evidence="1">DUF1618 domain-containing protein</fullName>
    </recommendedName>
</protein>
<dbReference type="PANTHER" id="PTHR33086:SF46">
    <property type="entry name" value="EXPRESSED PROTEIN"/>
    <property type="match status" value="1"/>
</dbReference>
<evidence type="ECO:0000313" key="2">
    <source>
        <dbReference type="EMBL" id="TVU47711.1"/>
    </source>
</evidence>
<name>A0A5J9WI27_9POAL</name>
<dbReference type="EMBL" id="RWGY01000004">
    <property type="protein sequence ID" value="TVU47711.1"/>
    <property type="molecule type" value="Genomic_DNA"/>
</dbReference>
<dbReference type="Pfam" id="PF07762">
    <property type="entry name" value="DUF1618"/>
    <property type="match status" value="1"/>
</dbReference>
<dbReference type="InterPro" id="IPR011676">
    <property type="entry name" value="DUF1618"/>
</dbReference>
<evidence type="ECO:0000259" key="1">
    <source>
        <dbReference type="Pfam" id="PF07762"/>
    </source>
</evidence>
<dbReference type="AlphaFoldDB" id="A0A5J9WI27"/>
<dbReference type="Proteomes" id="UP000324897">
    <property type="component" value="Chromosome 5"/>
</dbReference>
<dbReference type="Gramene" id="TVU47711">
    <property type="protein sequence ID" value="TVU47711"/>
    <property type="gene ID" value="EJB05_07318"/>
</dbReference>
<accession>A0A5J9WI27</accession>
<sequence length="220" mass="24592">MLWWVNLFYGILACDPFADEPELFHIPLPRVLEELPPVALNNRGVHRCVKVSGGKLMSVQIHGSADASVVSTWALADPASAGEWNPEHIVRLADVWADESYLNTLLPRSVLVPALALLHPADPNKAYFFLCSHIFAVDLRRGTIVEFSEFRMPEPLGHVMISSHFVHAWQYDPSSSKGPADFVPTSLMKEEFTAMRSLFATMFPKLIKTGTYSSVYIHIS</sequence>
<feature type="domain" description="DUF1618" evidence="1">
    <location>
        <begin position="4"/>
        <end position="122"/>
    </location>
</feature>
<gene>
    <name evidence="2" type="ORF">EJB05_07318</name>
</gene>
<feature type="non-terminal residue" evidence="2">
    <location>
        <position position="1"/>
    </location>
</feature>
<dbReference type="PANTHER" id="PTHR33086">
    <property type="entry name" value="OS05G0468200 PROTEIN-RELATED"/>
    <property type="match status" value="1"/>
</dbReference>
<reference evidence="2 3" key="1">
    <citation type="journal article" date="2019" name="Sci. Rep.">
        <title>A high-quality genome of Eragrostis curvula grass provides insights into Poaceae evolution and supports new strategies to enhance forage quality.</title>
        <authorList>
            <person name="Carballo J."/>
            <person name="Santos B.A.C.M."/>
            <person name="Zappacosta D."/>
            <person name="Garbus I."/>
            <person name="Selva J.P."/>
            <person name="Gallo C.A."/>
            <person name="Diaz A."/>
            <person name="Albertini E."/>
            <person name="Caccamo M."/>
            <person name="Echenique V."/>
        </authorList>
    </citation>
    <scope>NUCLEOTIDE SEQUENCE [LARGE SCALE GENOMIC DNA]</scope>
    <source>
        <strain evidence="3">cv. Victoria</strain>
        <tissue evidence="2">Leaf</tissue>
    </source>
</reference>
<organism evidence="2 3">
    <name type="scientific">Eragrostis curvula</name>
    <name type="common">weeping love grass</name>
    <dbReference type="NCBI Taxonomy" id="38414"/>
    <lineage>
        <taxon>Eukaryota</taxon>
        <taxon>Viridiplantae</taxon>
        <taxon>Streptophyta</taxon>
        <taxon>Embryophyta</taxon>
        <taxon>Tracheophyta</taxon>
        <taxon>Spermatophyta</taxon>
        <taxon>Magnoliopsida</taxon>
        <taxon>Liliopsida</taxon>
        <taxon>Poales</taxon>
        <taxon>Poaceae</taxon>
        <taxon>PACMAD clade</taxon>
        <taxon>Chloridoideae</taxon>
        <taxon>Eragrostideae</taxon>
        <taxon>Eragrostidinae</taxon>
        <taxon>Eragrostis</taxon>
    </lineage>
</organism>
<proteinExistence type="predicted"/>
<keyword evidence="3" id="KW-1185">Reference proteome</keyword>